<evidence type="ECO:0000256" key="3">
    <source>
        <dbReference type="ARBA" id="ARBA00023125"/>
    </source>
</evidence>
<dbReference type="InterPro" id="IPR044946">
    <property type="entry name" value="Restrct_endonuc_typeI_TRD_sf"/>
</dbReference>
<proteinExistence type="inferred from homology"/>
<dbReference type="GO" id="GO:0009307">
    <property type="term" value="P:DNA restriction-modification system"/>
    <property type="evidence" value="ECO:0007669"/>
    <property type="project" value="UniProtKB-KW"/>
</dbReference>
<dbReference type="OrthoDB" id="9795776at2"/>
<reference evidence="6" key="1">
    <citation type="submission" date="2017-02" db="EMBL/GenBank/DDBJ databases">
        <title>Comparative genomics and description of representatives of a novel lineage of planctomycetes thriving in anoxic sediments.</title>
        <authorList>
            <person name="Spring S."/>
            <person name="Bunk B."/>
            <person name="Sproer C."/>
        </authorList>
    </citation>
    <scope>NUCLEOTIDE SEQUENCE [LARGE SCALE GENOMIC DNA]</scope>
    <source>
        <strain evidence="6">SM-Chi-D1</strain>
    </source>
</reference>
<dbReference type="AlphaFoldDB" id="A0A1Q2MET7"/>
<dbReference type="InterPro" id="IPR000055">
    <property type="entry name" value="Restrct_endonuc_typeI_TRD"/>
</dbReference>
<dbReference type="Gene3D" id="1.10.287.1120">
    <property type="entry name" value="Bipartite methylase S protein"/>
    <property type="match status" value="1"/>
</dbReference>
<dbReference type="RefSeq" id="WP_146683375.1">
    <property type="nucleotide sequence ID" value="NZ_CP019646.1"/>
</dbReference>
<dbReference type="PANTHER" id="PTHR43140:SF1">
    <property type="entry name" value="TYPE I RESTRICTION ENZYME ECOKI SPECIFICITY SUBUNIT"/>
    <property type="match status" value="1"/>
</dbReference>
<feature type="domain" description="Type I restriction modification DNA specificity" evidence="4">
    <location>
        <begin position="227"/>
        <end position="380"/>
    </location>
</feature>
<evidence type="ECO:0000313" key="6">
    <source>
        <dbReference type="Proteomes" id="UP000188181"/>
    </source>
</evidence>
<organism evidence="5 6">
    <name type="scientific">Limihaloglobus sulfuriphilus</name>
    <dbReference type="NCBI Taxonomy" id="1851148"/>
    <lineage>
        <taxon>Bacteria</taxon>
        <taxon>Pseudomonadati</taxon>
        <taxon>Planctomycetota</taxon>
        <taxon>Phycisphaerae</taxon>
        <taxon>Sedimentisphaerales</taxon>
        <taxon>Sedimentisphaeraceae</taxon>
        <taxon>Limihaloglobus</taxon>
    </lineage>
</organism>
<feature type="domain" description="Type I restriction modification DNA specificity" evidence="4">
    <location>
        <begin position="69"/>
        <end position="191"/>
    </location>
</feature>
<dbReference type="PANTHER" id="PTHR43140">
    <property type="entry name" value="TYPE-1 RESTRICTION ENZYME ECOKI SPECIFICITY PROTEIN"/>
    <property type="match status" value="1"/>
</dbReference>
<evidence type="ECO:0000313" key="5">
    <source>
        <dbReference type="EMBL" id="AQQ71169.1"/>
    </source>
</evidence>
<keyword evidence="6" id="KW-1185">Reference proteome</keyword>
<gene>
    <name evidence="5" type="ORF">SMSP2_01535</name>
</gene>
<evidence type="ECO:0000256" key="1">
    <source>
        <dbReference type="ARBA" id="ARBA00010923"/>
    </source>
</evidence>
<sequence length="420" mass="48114">MLKYPEYKDSGVEWIGDIPSHWSAWRLKYIFDEVDIRKGDKQLPLLGITKAKGIVLRGEIESRASVSDSYEKYKVCNTNDIVMNKMQAWNGIFGISQYHGIVSPDYAVFKKIIDINVRYFHYLLRTDLYASLFRLKCRGMGTAFLRLNSPDFFDCIGLLPPLPEQQAIADFLDDKTGKIDMLISTKRRQIELLKEQRTAVINQAVTRGLDPDVELKDSGIEWLGQIPKHWGIKRLKFLTTINTGDKDTVNNIENGEYPFFVRSQTIERINSYTYDGEAVLTAGDGVGVAKVFHYINGKFDYHQRVYKFSDFKDIVGKFFFHYMKANLYKEVIKISAKSTVDSLRMPMLQNFVFALPPIEEQNCICAYIEETTQEIDKTITKAQKQIELLTEYRTGLISEAVTGKICVSEQLAVNSGKGEM</sequence>
<dbReference type="Pfam" id="PF01420">
    <property type="entry name" value="Methylase_S"/>
    <property type="match status" value="2"/>
</dbReference>
<comment type="similarity">
    <text evidence="1">Belongs to the type-I restriction system S methylase family.</text>
</comment>
<dbReference type="KEGG" id="pbas:SMSP2_01535"/>
<dbReference type="InterPro" id="IPR051212">
    <property type="entry name" value="Type-I_RE_S_subunit"/>
</dbReference>
<evidence type="ECO:0000259" key="4">
    <source>
        <dbReference type="Pfam" id="PF01420"/>
    </source>
</evidence>
<dbReference type="REBASE" id="185707">
    <property type="entry name" value="S.PbaD1I"/>
</dbReference>
<protein>
    <submittedName>
        <fullName evidence="5">EcoKI restriction-modification system protein HsdS</fullName>
    </submittedName>
</protein>
<dbReference type="Gene3D" id="3.90.220.20">
    <property type="entry name" value="DNA methylase specificity domains"/>
    <property type="match status" value="2"/>
</dbReference>
<name>A0A1Q2MET7_9BACT</name>
<dbReference type="Proteomes" id="UP000188181">
    <property type="component" value="Chromosome"/>
</dbReference>
<dbReference type="GO" id="GO:0003677">
    <property type="term" value="F:DNA binding"/>
    <property type="evidence" value="ECO:0007669"/>
    <property type="project" value="UniProtKB-KW"/>
</dbReference>
<dbReference type="SUPFAM" id="SSF116734">
    <property type="entry name" value="DNA methylase specificity domain"/>
    <property type="match status" value="2"/>
</dbReference>
<dbReference type="EMBL" id="CP019646">
    <property type="protein sequence ID" value="AQQ71169.1"/>
    <property type="molecule type" value="Genomic_DNA"/>
</dbReference>
<accession>A0A1Q2MET7</accession>
<dbReference type="STRING" id="1851148.SMSP2_01535"/>
<keyword evidence="2" id="KW-0680">Restriction system</keyword>
<evidence type="ECO:0000256" key="2">
    <source>
        <dbReference type="ARBA" id="ARBA00022747"/>
    </source>
</evidence>
<keyword evidence="3" id="KW-0238">DNA-binding</keyword>